<dbReference type="PROSITE" id="PS00195">
    <property type="entry name" value="GLUTAREDOXIN_1"/>
    <property type="match status" value="1"/>
</dbReference>
<dbReference type="InterPro" id="IPR036249">
    <property type="entry name" value="Thioredoxin-like_sf"/>
</dbReference>
<dbReference type="EMBL" id="CP002869">
    <property type="protein sequence ID" value="AEI42151.1"/>
    <property type="molecule type" value="Genomic_DNA"/>
</dbReference>
<organism evidence="2 3">
    <name type="scientific">Paenibacillus mucilaginosus (strain KNP414)</name>
    <dbReference type="NCBI Taxonomy" id="1036673"/>
    <lineage>
        <taxon>Bacteria</taxon>
        <taxon>Bacillati</taxon>
        <taxon>Bacillota</taxon>
        <taxon>Bacilli</taxon>
        <taxon>Bacillales</taxon>
        <taxon>Paenibacillaceae</taxon>
        <taxon>Paenibacillus</taxon>
    </lineage>
</organism>
<evidence type="ECO:0000313" key="2">
    <source>
        <dbReference type="EMBL" id="AEI42151.1"/>
    </source>
</evidence>
<evidence type="ECO:0000259" key="1">
    <source>
        <dbReference type="Pfam" id="PF00462"/>
    </source>
</evidence>
<dbReference type="PANTHER" id="PTHR34386">
    <property type="entry name" value="GLUTAREDOXIN"/>
    <property type="match status" value="1"/>
</dbReference>
<proteinExistence type="predicted"/>
<dbReference type="PANTHER" id="PTHR34386:SF1">
    <property type="entry name" value="GLUTAREDOXIN-LIKE PROTEIN NRDH"/>
    <property type="match status" value="1"/>
</dbReference>
<reference evidence="3" key="1">
    <citation type="submission" date="2011-06" db="EMBL/GenBank/DDBJ databases">
        <title>Complete genome sequence of Paenibacillus mucilaginosus KNP414.</title>
        <authorList>
            <person name="Wang J."/>
            <person name="Hu S."/>
            <person name="Hu X."/>
            <person name="Zhang B."/>
            <person name="Dong D."/>
            <person name="Zhang S."/>
            <person name="Zhao K."/>
            <person name="Wu D."/>
        </authorList>
    </citation>
    <scope>NUCLEOTIDE SEQUENCE [LARGE SCALE GENOMIC DNA]</scope>
    <source>
        <strain evidence="3">KNP414</strain>
    </source>
</reference>
<dbReference type="GO" id="GO:0045454">
    <property type="term" value="P:cell redox homeostasis"/>
    <property type="evidence" value="ECO:0007669"/>
    <property type="project" value="TreeGrafter"/>
</dbReference>
<protein>
    <submittedName>
        <fullName evidence="2">Glutaredoxin</fullName>
    </submittedName>
</protein>
<dbReference type="SUPFAM" id="SSF52833">
    <property type="entry name" value="Thioredoxin-like"/>
    <property type="match status" value="1"/>
</dbReference>
<evidence type="ECO:0000313" key="3">
    <source>
        <dbReference type="Proteomes" id="UP000006620"/>
    </source>
</evidence>
<dbReference type="PROSITE" id="PS51354">
    <property type="entry name" value="GLUTAREDOXIN_2"/>
    <property type="match status" value="1"/>
</dbReference>
<dbReference type="Pfam" id="PF00462">
    <property type="entry name" value="Glutaredoxin"/>
    <property type="match status" value="1"/>
</dbReference>
<sequence length="78" mass="8752">MSTPVIVYSNVNCPFCEQVKGFLKEQGVDFEERNIAHNDQYFDELTGMGFQSVPVTVIGEHKILGMNTTRLKKALSAE</sequence>
<dbReference type="CDD" id="cd02976">
    <property type="entry name" value="NrdH"/>
    <property type="match status" value="1"/>
</dbReference>
<accession>F8FDI1</accession>
<gene>
    <name evidence="2" type="ordered locus">KNP414_03607</name>
</gene>
<dbReference type="InterPro" id="IPR011767">
    <property type="entry name" value="GLR_AS"/>
</dbReference>
<name>F8FDI1_PAEMK</name>
<dbReference type="AlphaFoldDB" id="F8FDI1"/>
<dbReference type="Gene3D" id="3.40.30.10">
    <property type="entry name" value="Glutaredoxin"/>
    <property type="match status" value="1"/>
</dbReference>
<dbReference type="HOGENOM" id="CLU_026126_9_3_9"/>
<dbReference type="KEGG" id="pms:KNP414_03607"/>
<dbReference type="RefSeq" id="WP_013917308.1">
    <property type="nucleotide sequence ID" value="NC_015690.1"/>
</dbReference>
<dbReference type="PATRIC" id="fig|1036673.3.peg.3309"/>
<feature type="domain" description="Glutaredoxin" evidence="1">
    <location>
        <begin position="5"/>
        <end position="61"/>
    </location>
</feature>
<dbReference type="InterPro" id="IPR051548">
    <property type="entry name" value="Grx-like_ET"/>
</dbReference>
<dbReference type="Proteomes" id="UP000006620">
    <property type="component" value="Chromosome"/>
</dbReference>
<reference evidence="2 3" key="2">
    <citation type="journal article" date="2013" name="Genome Announc.">
        <title>Genome Sequence of Growth-Improving Paenibacillus mucilaginosus Strain KNP414.</title>
        <authorList>
            <person name="Lu J.J."/>
            <person name="Wang J.F."/>
            <person name="Hu X.F."/>
        </authorList>
    </citation>
    <scope>NUCLEOTIDE SEQUENCE [LARGE SCALE GENOMIC DNA]</scope>
    <source>
        <strain evidence="2 3">KNP414</strain>
    </source>
</reference>
<dbReference type="InterPro" id="IPR002109">
    <property type="entry name" value="Glutaredoxin"/>
</dbReference>
<dbReference type="GO" id="GO:0009055">
    <property type="term" value="F:electron transfer activity"/>
    <property type="evidence" value="ECO:0007669"/>
    <property type="project" value="TreeGrafter"/>
</dbReference>